<dbReference type="AlphaFoldDB" id="A0A060C760"/>
<dbReference type="InterPro" id="IPR018392">
    <property type="entry name" value="LysM"/>
</dbReference>
<dbReference type="SUPFAM" id="SSF54106">
    <property type="entry name" value="LysM domain"/>
    <property type="match status" value="1"/>
</dbReference>
<dbReference type="PROSITE" id="PS51782">
    <property type="entry name" value="LYSM"/>
    <property type="match status" value="1"/>
</dbReference>
<proteinExistence type="predicted"/>
<feature type="non-terminal residue" evidence="2">
    <location>
        <position position="95"/>
    </location>
</feature>
<protein>
    <submittedName>
        <fullName evidence="2">CAZy families CBM50 protein</fullName>
    </submittedName>
</protein>
<evidence type="ECO:0000313" key="2">
    <source>
        <dbReference type="EMBL" id="AIA90792.1"/>
    </source>
</evidence>
<dbReference type="SMART" id="SM00257">
    <property type="entry name" value="LysM"/>
    <property type="match status" value="1"/>
</dbReference>
<accession>A0A060C760</accession>
<name>A0A060C760_9LACO</name>
<dbReference type="Gene3D" id="3.10.350.10">
    <property type="entry name" value="LysM domain"/>
    <property type="match status" value="1"/>
</dbReference>
<sequence length="95" mass="9388">MNEGSSHKLALLGVGLVAGLAGVAATGVSANADTVHTVQANENLSTIAKNANTTVSALASANGISNEDLIYVGQQVKIDGTTSGAVDTNATTYVT</sequence>
<reference evidence="2" key="1">
    <citation type="journal article" date="2013" name="Environ. Microbiol.">
        <title>Seasonally variable intestinal metagenomes of the red palm weevil (Rhynchophorus ferrugineus).</title>
        <authorList>
            <person name="Jia S."/>
            <person name="Zhang X."/>
            <person name="Zhang G."/>
            <person name="Yin A."/>
            <person name="Zhang S."/>
            <person name="Li F."/>
            <person name="Wang L."/>
            <person name="Zhao D."/>
            <person name="Yun Q."/>
            <person name="Tala"/>
            <person name="Wang J."/>
            <person name="Sun G."/>
            <person name="Baabdullah M."/>
            <person name="Yu X."/>
            <person name="Hu S."/>
            <person name="Al-Mssallem I.S."/>
            <person name="Yu J."/>
        </authorList>
    </citation>
    <scope>NUCLEOTIDE SEQUENCE</scope>
</reference>
<dbReference type="Pfam" id="PF01476">
    <property type="entry name" value="LysM"/>
    <property type="match status" value="1"/>
</dbReference>
<dbReference type="InterPro" id="IPR036779">
    <property type="entry name" value="LysM_dom_sf"/>
</dbReference>
<dbReference type="CDD" id="cd00118">
    <property type="entry name" value="LysM"/>
    <property type="match status" value="1"/>
</dbReference>
<evidence type="ECO:0000259" key="1">
    <source>
        <dbReference type="PROSITE" id="PS51782"/>
    </source>
</evidence>
<organism evidence="2">
    <name type="scientific">uncultured Oenococcus sp</name>
    <dbReference type="NCBI Taxonomy" id="1225883"/>
    <lineage>
        <taxon>Bacteria</taxon>
        <taxon>Bacillati</taxon>
        <taxon>Bacillota</taxon>
        <taxon>Bacilli</taxon>
        <taxon>Lactobacillales</taxon>
        <taxon>Lactobacillaceae</taxon>
        <taxon>Oenococcus</taxon>
        <taxon>environmental samples</taxon>
    </lineage>
</organism>
<dbReference type="EMBL" id="KF123489">
    <property type="protein sequence ID" value="AIA90792.1"/>
    <property type="molecule type" value="Genomic_DNA"/>
</dbReference>
<feature type="domain" description="LysM" evidence="1">
    <location>
        <begin position="34"/>
        <end position="78"/>
    </location>
</feature>